<keyword evidence="5 6" id="KW-0472">Membrane</keyword>
<feature type="transmembrane region" description="Helical" evidence="6">
    <location>
        <begin position="356"/>
        <end position="373"/>
    </location>
</feature>
<feature type="domain" description="Major facilitator superfamily (MFS) profile" evidence="7">
    <location>
        <begin position="16"/>
        <end position="463"/>
    </location>
</feature>
<name>A0A840V2Y6_9BACT</name>
<feature type="transmembrane region" description="Helical" evidence="6">
    <location>
        <begin position="82"/>
        <end position="108"/>
    </location>
</feature>
<evidence type="ECO:0000256" key="1">
    <source>
        <dbReference type="ARBA" id="ARBA00004141"/>
    </source>
</evidence>
<organism evidence="8 9">
    <name type="scientific">Desulfoprunum benzoelyticum</name>
    <dbReference type="NCBI Taxonomy" id="1506996"/>
    <lineage>
        <taxon>Bacteria</taxon>
        <taxon>Pseudomonadati</taxon>
        <taxon>Thermodesulfobacteriota</taxon>
        <taxon>Desulfobulbia</taxon>
        <taxon>Desulfobulbales</taxon>
        <taxon>Desulfobulbaceae</taxon>
        <taxon>Desulfoprunum</taxon>
    </lineage>
</organism>
<dbReference type="AlphaFoldDB" id="A0A840V2Y6"/>
<feature type="transmembrane region" description="Helical" evidence="6">
    <location>
        <begin position="51"/>
        <end position="70"/>
    </location>
</feature>
<evidence type="ECO:0000256" key="6">
    <source>
        <dbReference type="SAM" id="Phobius"/>
    </source>
</evidence>
<gene>
    <name evidence="8" type="ORF">HNQ81_001830</name>
</gene>
<evidence type="ECO:0000256" key="2">
    <source>
        <dbReference type="ARBA" id="ARBA00022448"/>
    </source>
</evidence>
<dbReference type="SUPFAM" id="SSF103473">
    <property type="entry name" value="MFS general substrate transporter"/>
    <property type="match status" value="1"/>
</dbReference>
<feature type="transmembrane region" description="Helical" evidence="6">
    <location>
        <begin position="202"/>
        <end position="220"/>
    </location>
</feature>
<keyword evidence="3 6" id="KW-0812">Transmembrane</keyword>
<feature type="transmembrane region" description="Helical" evidence="6">
    <location>
        <begin position="302"/>
        <end position="319"/>
    </location>
</feature>
<dbReference type="CDD" id="cd17321">
    <property type="entry name" value="MFS_MMR_MDR_like"/>
    <property type="match status" value="1"/>
</dbReference>
<dbReference type="PRINTS" id="PR01036">
    <property type="entry name" value="TCRTETB"/>
</dbReference>
<dbReference type="InterPro" id="IPR036259">
    <property type="entry name" value="MFS_trans_sf"/>
</dbReference>
<dbReference type="EMBL" id="JACHEO010000009">
    <property type="protein sequence ID" value="MBB5348099.1"/>
    <property type="molecule type" value="Genomic_DNA"/>
</dbReference>
<dbReference type="PANTHER" id="PTHR42718">
    <property type="entry name" value="MAJOR FACILITATOR SUPERFAMILY MULTIDRUG TRANSPORTER MFSC"/>
    <property type="match status" value="1"/>
</dbReference>
<dbReference type="Proteomes" id="UP000539642">
    <property type="component" value="Unassembled WGS sequence"/>
</dbReference>
<dbReference type="FunFam" id="1.20.1250.20:FF:000503">
    <property type="entry name" value="Drug resistance transporter, EmrB/QacA subfamily"/>
    <property type="match status" value="1"/>
</dbReference>
<evidence type="ECO:0000256" key="3">
    <source>
        <dbReference type="ARBA" id="ARBA00022692"/>
    </source>
</evidence>
<keyword evidence="9" id="KW-1185">Reference proteome</keyword>
<feature type="transmembrane region" description="Helical" evidence="6">
    <location>
        <begin position="171"/>
        <end position="190"/>
    </location>
</feature>
<dbReference type="PANTHER" id="PTHR42718:SF9">
    <property type="entry name" value="MAJOR FACILITATOR SUPERFAMILY MULTIDRUG TRANSPORTER MFSC"/>
    <property type="match status" value="1"/>
</dbReference>
<feature type="transmembrane region" description="Helical" evidence="6">
    <location>
        <begin position="331"/>
        <end position="350"/>
    </location>
</feature>
<dbReference type="GO" id="GO:0016020">
    <property type="term" value="C:membrane"/>
    <property type="evidence" value="ECO:0007669"/>
    <property type="project" value="UniProtKB-SubCell"/>
</dbReference>
<keyword evidence="4 6" id="KW-1133">Transmembrane helix</keyword>
<feature type="transmembrane region" description="Helical" evidence="6">
    <location>
        <begin position="12"/>
        <end position="31"/>
    </location>
</feature>
<feature type="transmembrane region" description="Helical" evidence="6">
    <location>
        <begin position="140"/>
        <end position="159"/>
    </location>
</feature>
<evidence type="ECO:0000313" key="8">
    <source>
        <dbReference type="EMBL" id="MBB5348099.1"/>
    </source>
</evidence>
<dbReference type="Gene3D" id="1.20.1720.10">
    <property type="entry name" value="Multidrug resistance protein D"/>
    <property type="match status" value="1"/>
</dbReference>
<keyword evidence="2" id="KW-0813">Transport</keyword>
<proteinExistence type="predicted"/>
<feature type="transmembrane region" description="Helical" evidence="6">
    <location>
        <begin position="437"/>
        <end position="457"/>
    </location>
</feature>
<dbReference type="GO" id="GO:0022857">
    <property type="term" value="F:transmembrane transporter activity"/>
    <property type="evidence" value="ECO:0007669"/>
    <property type="project" value="InterPro"/>
</dbReference>
<protein>
    <submittedName>
        <fullName evidence="8">EmrB/QacA subfamily drug resistance transporter</fullName>
    </submittedName>
</protein>
<evidence type="ECO:0000313" key="9">
    <source>
        <dbReference type="Proteomes" id="UP000539642"/>
    </source>
</evidence>
<dbReference type="InterPro" id="IPR011701">
    <property type="entry name" value="MFS"/>
</dbReference>
<comment type="subcellular location">
    <subcellularLocation>
        <location evidence="1">Membrane</location>
        <topology evidence="1">Multi-pass membrane protein</topology>
    </subcellularLocation>
</comment>
<dbReference type="PROSITE" id="PS50850">
    <property type="entry name" value="MFS"/>
    <property type="match status" value="1"/>
</dbReference>
<evidence type="ECO:0000256" key="4">
    <source>
        <dbReference type="ARBA" id="ARBA00022989"/>
    </source>
</evidence>
<feature type="transmembrane region" description="Helical" evidence="6">
    <location>
        <begin position="265"/>
        <end position="290"/>
    </location>
</feature>
<sequence>MQPQPGQANPALERSALIVATLASFIGPFMISSVNVALPAIQADLGMDAVQLSWIATAYLLAMAVVLVPAGKIADIHGRKRVFTTGLAVYTFGSGAAAFVDSAAVLIVTRVLQGVGAALFVTTSMAILTSIYPPSRRGRVLGIYVAAVYVGLSVGPFVGGMLTQYLGWRSIFLIMLPLGLFSLAMTFFFLKGEWLGEPGQKLDLGGCLLYAVAILALVYGASRLPATVGIALVLSGLALLVIFVRHQLAAPFPVFDMQLFAGNRTFAFSSLAALLNYSTTFAVTFLLSLYLQYIKGMPPQTAGTVLMAQPIMMALLSPLAGRISDKVEPRLIATAGMVTTVIGVALLTTLDSERSVMLIVANLVLLGIGFALFSSPNMSAIMGAVEKRHYGLAAGAVATMRLLGQMFSMAVATVVLALIIGHQAITPANYDLFLRSIHTVFTISATLCFCGVYFSWFRGTVHATDKSPQPPAR</sequence>
<feature type="transmembrane region" description="Helical" evidence="6">
    <location>
        <begin position="114"/>
        <end position="133"/>
    </location>
</feature>
<feature type="transmembrane region" description="Helical" evidence="6">
    <location>
        <begin position="226"/>
        <end position="244"/>
    </location>
</feature>
<reference evidence="8 9" key="1">
    <citation type="submission" date="2020-08" db="EMBL/GenBank/DDBJ databases">
        <title>Genomic Encyclopedia of Type Strains, Phase IV (KMG-IV): sequencing the most valuable type-strain genomes for metagenomic binning, comparative biology and taxonomic classification.</title>
        <authorList>
            <person name="Goeker M."/>
        </authorList>
    </citation>
    <scope>NUCLEOTIDE SEQUENCE [LARGE SCALE GENOMIC DNA]</scope>
    <source>
        <strain evidence="8 9">DSM 28570</strain>
    </source>
</reference>
<dbReference type="Pfam" id="PF07690">
    <property type="entry name" value="MFS_1"/>
    <property type="match status" value="2"/>
</dbReference>
<accession>A0A840V2Y6</accession>
<dbReference type="InterPro" id="IPR020846">
    <property type="entry name" value="MFS_dom"/>
</dbReference>
<comment type="caution">
    <text evidence="8">The sequence shown here is derived from an EMBL/GenBank/DDBJ whole genome shotgun (WGS) entry which is preliminary data.</text>
</comment>
<dbReference type="Gene3D" id="1.20.1250.20">
    <property type="entry name" value="MFS general substrate transporter like domains"/>
    <property type="match status" value="1"/>
</dbReference>
<evidence type="ECO:0000259" key="7">
    <source>
        <dbReference type="PROSITE" id="PS50850"/>
    </source>
</evidence>
<feature type="transmembrane region" description="Helical" evidence="6">
    <location>
        <begin position="406"/>
        <end position="425"/>
    </location>
</feature>
<evidence type="ECO:0000256" key="5">
    <source>
        <dbReference type="ARBA" id="ARBA00023136"/>
    </source>
</evidence>
<dbReference type="RefSeq" id="WP_183350513.1">
    <property type="nucleotide sequence ID" value="NZ_JACHEO010000009.1"/>
</dbReference>